<gene>
    <name evidence="9" type="ORF">RHTO0S_05e07140g</name>
</gene>
<keyword evidence="4" id="KW-0378">Hydrolase</keyword>
<evidence type="ECO:0000259" key="8">
    <source>
        <dbReference type="SMART" id="SM00479"/>
    </source>
</evidence>
<keyword evidence="3" id="KW-0540">Nuclease</keyword>
<dbReference type="GO" id="GO:0005634">
    <property type="term" value="C:nucleus"/>
    <property type="evidence" value="ECO:0007669"/>
    <property type="project" value="UniProtKB-SubCell"/>
</dbReference>
<feature type="region of interest" description="Disordered" evidence="7">
    <location>
        <begin position="28"/>
        <end position="60"/>
    </location>
</feature>
<dbReference type="FunFam" id="3.30.420.10:FF:000031">
    <property type="entry name" value="RNA exonuclease 1"/>
    <property type="match status" value="1"/>
</dbReference>
<feature type="region of interest" description="Disordered" evidence="7">
    <location>
        <begin position="91"/>
        <end position="111"/>
    </location>
</feature>
<dbReference type="InterPro" id="IPR012337">
    <property type="entry name" value="RNaseH-like_sf"/>
</dbReference>
<dbReference type="Pfam" id="PF00929">
    <property type="entry name" value="RNase_T"/>
    <property type="match status" value="1"/>
</dbReference>
<comment type="similarity">
    <text evidence="2">Belongs to the REXO1/REXO3 family.</text>
</comment>
<feature type="compositionally biased region" description="Polar residues" evidence="7">
    <location>
        <begin position="51"/>
        <end position="60"/>
    </location>
</feature>
<evidence type="ECO:0000256" key="6">
    <source>
        <dbReference type="ARBA" id="ARBA00023242"/>
    </source>
</evidence>
<reference evidence="9" key="1">
    <citation type="journal article" date="2014" name="Genome Announc.">
        <title>Draft genome sequence of Rhodosporidium toruloides CECT1137, an oleaginous yeast of biotechnological interest.</title>
        <authorList>
            <person name="Morin N."/>
            <person name="Calcas X."/>
            <person name="Devillers H."/>
            <person name="Durrens P."/>
            <person name="Sherman D.J."/>
            <person name="Nicaud J.-M."/>
            <person name="Neuveglise C."/>
        </authorList>
    </citation>
    <scope>NUCLEOTIDE SEQUENCE</scope>
    <source>
        <strain evidence="9">CECT1137</strain>
    </source>
</reference>
<evidence type="ECO:0000256" key="5">
    <source>
        <dbReference type="ARBA" id="ARBA00022839"/>
    </source>
</evidence>
<dbReference type="AlphaFoldDB" id="A0A061AZE5"/>
<keyword evidence="6" id="KW-0539">Nucleus</keyword>
<feature type="domain" description="Exonuclease" evidence="8">
    <location>
        <begin position="369"/>
        <end position="532"/>
    </location>
</feature>
<evidence type="ECO:0000256" key="1">
    <source>
        <dbReference type="ARBA" id="ARBA00004123"/>
    </source>
</evidence>
<evidence type="ECO:0000313" key="9">
    <source>
        <dbReference type="EMBL" id="CDR40775.1"/>
    </source>
</evidence>
<dbReference type="GO" id="GO:0003676">
    <property type="term" value="F:nucleic acid binding"/>
    <property type="evidence" value="ECO:0007669"/>
    <property type="project" value="InterPro"/>
</dbReference>
<comment type="subcellular location">
    <subcellularLocation>
        <location evidence="1">Nucleus</location>
    </subcellularLocation>
</comment>
<dbReference type="EMBL" id="LK052940">
    <property type="protein sequence ID" value="CDR40775.1"/>
    <property type="molecule type" value="Genomic_DNA"/>
</dbReference>
<dbReference type="GO" id="GO:0010629">
    <property type="term" value="P:negative regulation of gene expression"/>
    <property type="evidence" value="ECO:0007669"/>
    <property type="project" value="UniProtKB-ARBA"/>
</dbReference>
<evidence type="ECO:0000256" key="4">
    <source>
        <dbReference type="ARBA" id="ARBA00022801"/>
    </source>
</evidence>
<protein>
    <submittedName>
        <fullName evidence="9">RHTO0S05e07140g1_1</fullName>
    </submittedName>
</protein>
<dbReference type="InterPro" id="IPR013520">
    <property type="entry name" value="Ribonucl_H"/>
</dbReference>
<dbReference type="SMART" id="SM00479">
    <property type="entry name" value="EXOIII"/>
    <property type="match status" value="1"/>
</dbReference>
<feature type="compositionally biased region" description="Low complexity" evidence="7">
    <location>
        <begin position="94"/>
        <end position="111"/>
    </location>
</feature>
<accession>A0A061AZE5</accession>
<dbReference type="Gene3D" id="3.30.420.10">
    <property type="entry name" value="Ribonuclease H-like superfamily/Ribonuclease H"/>
    <property type="match status" value="1"/>
</dbReference>
<dbReference type="PANTHER" id="PTHR12801:SF115">
    <property type="entry name" value="FI18136P1-RELATED"/>
    <property type="match status" value="1"/>
</dbReference>
<dbReference type="SUPFAM" id="SSF53098">
    <property type="entry name" value="Ribonuclease H-like"/>
    <property type="match status" value="1"/>
</dbReference>
<dbReference type="InterPro" id="IPR036397">
    <property type="entry name" value="RNaseH_sf"/>
</dbReference>
<name>A0A061AZE5_RHOTO</name>
<organism evidence="9">
    <name type="scientific">Rhodotorula toruloides</name>
    <name type="common">Yeast</name>
    <name type="synonym">Rhodosporidium toruloides</name>
    <dbReference type="NCBI Taxonomy" id="5286"/>
    <lineage>
        <taxon>Eukaryota</taxon>
        <taxon>Fungi</taxon>
        <taxon>Dikarya</taxon>
        <taxon>Basidiomycota</taxon>
        <taxon>Pucciniomycotina</taxon>
        <taxon>Microbotryomycetes</taxon>
        <taxon>Sporidiobolales</taxon>
        <taxon>Sporidiobolaceae</taxon>
        <taxon>Rhodotorula</taxon>
    </lineage>
</organism>
<dbReference type="CDD" id="cd06145">
    <property type="entry name" value="REX1_like"/>
    <property type="match status" value="1"/>
</dbReference>
<dbReference type="OrthoDB" id="8191639at2759"/>
<evidence type="ECO:0000256" key="7">
    <source>
        <dbReference type="SAM" id="MobiDB-lite"/>
    </source>
</evidence>
<keyword evidence="5" id="KW-0269">Exonuclease</keyword>
<evidence type="ECO:0000256" key="2">
    <source>
        <dbReference type="ARBA" id="ARBA00006357"/>
    </source>
</evidence>
<dbReference type="GO" id="GO:0004527">
    <property type="term" value="F:exonuclease activity"/>
    <property type="evidence" value="ECO:0007669"/>
    <property type="project" value="UniProtKB-KW"/>
</dbReference>
<proteinExistence type="inferred from homology"/>
<feature type="compositionally biased region" description="Low complexity" evidence="7">
    <location>
        <begin position="35"/>
        <end position="50"/>
    </location>
</feature>
<evidence type="ECO:0000256" key="3">
    <source>
        <dbReference type="ARBA" id="ARBA00022722"/>
    </source>
</evidence>
<dbReference type="InterPro" id="IPR034922">
    <property type="entry name" value="REX1-like_exo"/>
</dbReference>
<sequence>MFPSSKLFGLCPDWSTCKAFRCPFSHTPPKPAPTARPTASPSSAIASASTVPQKRSATGQGQITLTAKRVATAAAAQERVKSLVGLDIGSAGPSAGRSANGTGAGSGSAASTSKVKLEDLLNAGPPTLPMPKTLTHTPAVTRQKMLNALYHQFLEIYSPGILPTSLRQQLASEHALRQEEYLFSRATKATYRNSIISALARLKKRPPARSVEETGTLEEEAERNARMANEEKGRLTGKRVAKFVHPVETLRKFSYVVEVPSGPGGDRLTEVGNPIVCERCKKEWVVSSTLTEEDKQACHYHFGRMVTEKVAGVRQRVYSCCPAVGAAPCQVGPHVFKDEDPAVLHSRVPFVTSASLRQTASPDHPSSVDICALDCELVYTTAGMSLARVTVLSSTGSILLDEHIRPPTGVTILDLNTRFSGVQDEDLEKAVLDVNGVRKALAQFVDEKTIFVGHGLENDLKALRLVHTRVIDTAILFPHPNGGTWRHSLRNLTKDILKKFIQEGDPTIGHSARDDAEAALELVRWKVKQDAEGKL</sequence>
<dbReference type="PANTHER" id="PTHR12801">
    <property type="entry name" value="RNA EXONUCLEASE REXO1 / RECO3 FAMILY MEMBER-RELATED"/>
    <property type="match status" value="1"/>
</dbReference>
<dbReference type="InterPro" id="IPR047021">
    <property type="entry name" value="REXO1/3/4-like"/>
</dbReference>